<dbReference type="PROSITE" id="PS00086">
    <property type="entry name" value="CYTOCHROME_P450"/>
    <property type="match status" value="1"/>
</dbReference>
<comment type="similarity">
    <text evidence="4">Belongs to the cytochrome P450 family.</text>
</comment>
<evidence type="ECO:0000256" key="2">
    <source>
        <dbReference type="ARBA" id="ARBA00001971"/>
    </source>
</evidence>
<sequence>MSSAIFHRSPSKNYDLATGGDGVYLVHADGSKTLDGSSGAAVSCLGHGHPVVIDAIVQQAQKLAFAHTSFFTNSPAEELAQFLISHSSEAFTKTMFLTSGSEAVESAIKLARQFHISNGEPQRTHFLCRQFAYHGNTLGALSAGFNPPRREPFAPLLSPAFHHVSPCFFTRDAHPNETEETYVDRLIHEYEAQFLQLGPTSVAAILIEPVSGATLGAVPAAQGYLSRLRQLCDKYGALLIFDEVMCGMGRVGTLHAWQALDDGQIAPDLQTIGKGLGGGYQPISAVLIGAKVERVLVAAQTQHPFVNGHTYQGHAIGCAAALATQTVIAEGGLLGNVQAMGRVLEEKLRQRTPWLKEVRGLGLFRAVEFQTQAGNRIAADVAAACLANGAAVYLCSPAVDAVLFAPPFIISEAQVEELVDIFHNCLPIPKAFNKDPFFGLDTIPASIRARRQHRLLDRNCSAFRLCGNTFTVRELHRHAIVTIEPDNIKTVLSLNFHDYGISHRQTPFEPLLGRGIFDTDGEHWAASRALIRPSFTREQVADLEGLEGLMQDLLRLLPSGHGDGEETVDLSELFFRYTIDSATEFLFGRSVGTLKKNEQETAFADAFHYAQADVLRRGMLGSFLTRLFPDPKADECNRVCREFVQGFVDEAFQAVEGEKKESVYPKRQQQQQEQQHFETKSKRIFSHELASRTSDRTRVLDELMNVLLAGRDTTASVLSNLFFMLARDAAIWNKLRQEVAVLQGRPPTYDELNGLRYVKCCVNESLRLHPAVPRNDREALRDTVLPLGGGADGLSPVFVPKGTLVAYNLYAMHRRTDIYGPDAEDFRPERWEDGTLQPRWGYLPFNGGPRICIGQRYALTEISYVLVRMVQEFAGLESRDPEPWREKLSLTLCPLNGTKVRLIR</sequence>
<reference evidence="12" key="1">
    <citation type="journal article" date="2019" name="Beilstein J. Org. Chem.">
        <title>Nanangenines: drimane sesquiterpenoids as the dominant metabolite cohort of a novel Australian fungus, Aspergillus nanangensis.</title>
        <authorList>
            <person name="Lacey H.J."/>
            <person name="Gilchrist C.L.M."/>
            <person name="Crombie A."/>
            <person name="Kalaitzis J.A."/>
            <person name="Vuong D."/>
            <person name="Rutledge P.J."/>
            <person name="Turner P."/>
            <person name="Pitt J.I."/>
            <person name="Lacey E."/>
            <person name="Chooi Y.H."/>
            <person name="Piggott A.M."/>
        </authorList>
    </citation>
    <scope>NUCLEOTIDE SEQUENCE</scope>
    <source>
        <strain evidence="12">MST-FP2251</strain>
    </source>
</reference>
<dbReference type="CDD" id="cd00610">
    <property type="entry name" value="OAT_like"/>
    <property type="match status" value="1"/>
</dbReference>
<evidence type="ECO:0000256" key="5">
    <source>
        <dbReference type="ARBA" id="ARBA00022617"/>
    </source>
</evidence>
<proteinExistence type="inferred from homology"/>
<evidence type="ECO:0000256" key="4">
    <source>
        <dbReference type="ARBA" id="ARBA00010617"/>
    </source>
</evidence>
<dbReference type="FunFam" id="3.40.640.10:FF:000004">
    <property type="entry name" value="Acetylornithine aminotransferase"/>
    <property type="match status" value="1"/>
</dbReference>
<dbReference type="PRINTS" id="PR00385">
    <property type="entry name" value="P450"/>
</dbReference>
<evidence type="ECO:0000313" key="13">
    <source>
        <dbReference type="Proteomes" id="UP001194746"/>
    </source>
</evidence>
<dbReference type="InterPro" id="IPR005814">
    <property type="entry name" value="Aminotrans_3"/>
</dbReference>
<evidence type="ECO:0000313" key="12">
    <source>
        <dbReference type="EMBL" id="KAF9891256.1"/>
    </source>
</evidence>
<dbReference type="InterPro" id="IPR015421">
    <property type="entry name" value="PyrdxlP-dep_Trfase_major"/>
</dbReference>
<dbReference type="GO" id="GO:0020037">
    <property type="term" value="F:heme binding"/>
    <property type="evidence" value="ECO:0007669"/>
    <property type="project" value="InterPro"/>
</dbReference>
<keyword evidence="13" id="KW-1185">Reference proteome</keyword>
<evidence type="ECO:0000256" key="7">
    <source>
        <dbReference type="ARBA" id="ARBA00022898"/>
    </source>
</evidence>
<evidence type="ECO:0000256" key="9">
    <source>
        <dbReference type="ARBA" id="ARBA00023004"/>
    </source>
</evidence>
<comment type="cofactor">
    <cofactor evidence="2 11">
        <name>heme</name>
        <dbReference type="ChEBI" id="CHEBI:30413"/>
    </cofactor>
</comment>
<dbReference type="EMBL" id="VCAU01000020">
    <property type="protein sequence ID" value="KAF9891256.1"/>
    <property type="molecule type" value="Genomic_DNA"/>
</dbReference>
<evidence type="ECO:0000256" key="1">
    <source>
        <dbReference type="ARBA" id="ARBA00001933"/>
    </source>
</evidence>
<feature type="binding site" description="axial binding residue" evidence="11">
    <location>
        <position position="852"/>
    </location>
    <ligand>
        <name>heme</name>
        <dbReference type="ChEBI" id="CHEBI:30413"/>
    </ligand>
    <ligandPart>
        <name>Fe</name>
        <dbReference type="ChEBI" id="CHEBI:18248"/>
    </ligandPart>
</feature>
<accession>A0AAD4CR82</accession>
<keyword evidence="10" id="KW-0503">Monooxygenase</keyword>
<keyword evidence="6 11" id="KW-0479">Metal-binding</keyword>
<name>A0AAD4CR82_ASPNN</name>
<dbReference type="GO" id="GO:0008483">
    <property type="term" value="F:transaminase activity"/>
    <property type="evidence" value="ECO:0007669"/>
    <property type="project" value="InterPro"/>
</dbReference>
<dbReference type="AlphaFoldDB" id="A0AAD4CR82"/>
<protein>
    <submittedName>
        <fullName evidence="12">Uncharacterized protein</fullName>
    </submittedName>
</protein>
<organism evidence="12 13">
    <name type="scientific">Aspergillus nanangensis</name>
    <dbReference type="NCBI Taxonomy" id="2582783"/>
    <lineage>
        <taxon>Eukaryota</taxon>
        <taxon>Fungi</taxon>
        <taxon>Dikarya</taxon>
        <taxon>Ascomycota</taxon>
        <taxon>Pezizomycotina</taxon>
        <taxon>Eurotiomycetes</taxon>
        <taxon>Eurotiomycetidae</taxon>
        <taxon>Eurotiales</taxon>
        <taxon>Aspergillaceae</taxon>
        <taxon>Aspergillus</taxon>
        <taxon>Aspergillus subgen. Circumdati</taxon>
    </lineage>
</organism>
<dbReference type="InterPro" id="IPR047146">
    <property type="entry name" value="Cyt_P450_E_CYP52_fungi"/>
</dbReference>
<evidence type="ECO:0000256" key="3">
    <source>
        <dbReference type="ARBA" id="ARBA00008954"/>
    </source>
</evidence>
<evidence type="ECO:0000256" key="6">
    <source>
        <dbReference type="ARBA" id="ARBA00022723"/>
    </source>
</evidence>
<dbReference type="PRINTS" id="PR01239">
    <property type="entry name" value="EP450IICYP52"/>
</dbReference>
<dbReference type="GO" id="GO:0030170">
    <property type="term" value="F:pyridoxal phosphate binding"/>
    <property type="evidence" value="ECO:0007669"/>
    <property type="project" value="InterPro"/>
</dbReference>
<dbReference type="PANTHER" id="PTHR24287">
    <property type="entry name" value="P450, PUTATIVE (EUROFUNG)-RELATED"/>
    <property type="match status" value="1"/>
</dbReference>
<dbReference type="Gene3D" id="1.10.630.10">
    <property type="entry name" value="Cytochrome P450"/>
    <property type="match status" value="1"/>
</dbReference>
<dbReference type="InterPro" id="IPR015424">
    <property type="entry name" value="PyrdxlP-dep_Trfase"/>
</dbReference>
<dbReference type="Pfam" id="PF00202">
    <property type="entry name" value="Aminotran_3"/>
    <property type="match status" value="1"/>
</dbReference>
<dbReference type="Pfam" id="PF00067">
    <property type="entry name" value="p450"/>
    <property type="match status" value="1"/>
</dbReference>
<keyword evidence="8" id="KW-0560">Oxidoreductase</keyword>
<dbReference type="Proteomes" id="UP001194746">
    <property type="component" value="Unassembled WGS sequence"/>
</dbReference>
<dbReference type="SUPFAM" id="SSF48264">
    <property type="entry name" value="Cytochrome P450"/>
    <property type="match status" value="1"/>
</dbReference>
<dbReference type="SUPFAM" id="SSF53383">
    <property type="entry name" value="PLP-dependent transferases"/>
    <property type="match status" value="1"/>
</dbReference>
<dbReference type="InterPro" id="IPR001128">
    <property type="entry name" value="Cyt_P450"/>
</dbReference>
<dbReference type="InterPro" id="IPR015422">
    <property type="entry name" value="PyrdxlP-dep_Trfase_small"/>
</dbReference>
<dbReference type="InterPro" id="IPR036396">
    <property type="entry name" value="Cyt_P450_sf"/>
</dbReference>
<gene>
    <name evidence="12" type="ORF">FE257_004820</name>
</gene>
<dbReference type="GO" id="GO:0016712">
    <property type="term" value="F:oxidoreductase activity, acting on paired donors, with incorporation or reduction of molecular oxygen, reduced flavin or flavoprotein as one donor, and incorporation of one atom of oxygen"/>
    <property type="evidence" value="ECO:0007669"/>
    <property type="project" value="InterPro"/>
</dbReference>
<keyword evidence="9 11" id="KW-0408">Iron</keyword>
<comment type="caution">
    <text evidence="12">The sequence shown here is derived from an EMBL/GenBank/DDBJ whole genome shotgun (WGS) entry which is preliminary data.</text>
</comment>
<dbReference type="InterPro" id="IPR002974">
    <property type="entry name" value="Cyt_P450_E_CYP52_ascomycetes"/>
</dbReference>
<evidence type="ECO:0000256" key="10">
    <source>
        <dbReference type="ARBA" id="ARBA00023033"/>
    </source>
</evidence>
<reference evidence="12" key="2">
    <citation type="submission" date="2020-02" db="EMBL/GenBank/DDBJ databases">
        <authorList>
            <person name="Gilchrist C.L.M."/>
            <person name="Chooi Y.-H."/>
        </authorList>
    </citation>
    <scope>NUCLEOTIDE SEQUENCE</scope>
    <source>
        <strain evidence="12">MST-FP2251</strain>
    </source>
</reference>
<dbReference type="PRINTS" id="PR00464">
    <property type="entry name" value="EP450II"/>
</dbReference>
<comment type="similarity">
    <text evidence="3">Belongs to the class-III pyridoxal-phosphate-dependent aminotransferase family.</text>
</comment>
<dbReference type="Gene3D" id="3.90.1150.10">
    <property type="entry name" value="Aspartate Aminotransferase, domain 1"/>
    <property type="match status" value="1"/>
</dbReference>
<dbReference type="Gene3D" id="3.40.640.10">
    <property type="entry name" value="Type I PLP-dependent aspartate aminotransferase-like (Major domain)"/>
    <property type="match status" value="1"/>
</dbReference>
<dbReference type="InterPro" id="IPR017972">
    <property type="entry name" value="Cyt_P450_CS"/>
</dbReference>
<keyword evidence="5 11" id="KW-0349">Heme</keyword>
<evidence type="ECO:0000256" key="8">
    <source>
        <dbReference type="ARBA" id="ARBA00023002"/>
    </source>
</evidence>
<dbReference type="InterPro" id="IPR002402">
    <property type="entry name" value="Cyt_P450_E_grp-II"/>
</dbReference>
<dbReference type="PANTHER" id="PTHR24287:SF17">
    <property type="entry name" value="P450, PUTATIVE (EUROFUNG)-RELATED"/>
    <property type="match status" value="1"/>
</dbReference>
<dbReference type="GO" id="GO:0005506">
    <property type="term" value="F:iron ion binding"/>
    <property type="evidence" value="ECO:0007669"/>
    <property type="project" value="InterPro"/>
</dbReference>
<dbReference type="CDD" id="cd11063">
    <property type="entry name" value="CYP52"/>
    <property type="match status" value="1"/>
</dbReference>
<evidence type="ECO:0000256" key="11">
    <source>
        <dbReference type="PIRSR" id="PIRSR602402-1"/>
    </source>
</evidence>
<comment type="cofactor">
    <cofactor evidence="1">
        <name>pyridoxal 5'-phosphate</name>
        <dbReference type="ChEBI" id="CHEBI:597326"/>
    </cofactor>
</comment>
<keyword evidence="7" id="KW-0663">Pyridoxal phosphate</keyword>